<feature type="compositionally biased region" description="Basic and acidic residues" evidence="1">
    <location>
        <begin position="20"/>
        <end position="62"/>
    </location>
</feature>
<feature type="region of interest" description="Disordered" evidence="1">
    <location>
        <begin position="16"/>
        <end position="63"/>
    </location>
</feature>
<reference evidence="2" key="1">
    <citation type="submission" date="2025-08" db="UniProtKB">
        <authorList>
            <consortium name="Ensembl"/>
        </authorList>
    </citation>
    <scope>IDENTIFICATION</scope>
</reference>
<sequence>MGILKKNMSLKLYVISSHGSRADKRGDGSRADKRGDGSRADKRGDGTRTDKRGDGSHAEKEAFLSPDSCAKIEVLGPSLEKKQWLPC</sequence>
<dbReference type="Ensembl" id="ENSLLET00000043275.1">
    <property type="protein sequence ID" value="ENSLLEP00000041607.1"/>
    <property type="gene ID" value="ENSLLEG00000026468.1"/>
</dbReference>
<protein>
    <submittedName>
        <fullName evidence="2">Uncharacterized protein</fullName>
    </submittedName>
</protein>
<keyword evidence="3" id="KW-1185">Reference proteome</keyword>
<dbReference type="AlphaFoldDB" id="A0A8C5QQH5"/>
<evidence type="ECO:0000313" key="3">
    <source>
        <dbReference type="Proteomes" id="UP000694569"/>
    </source>
</evidence>
<organism evidence="2 3">
    <name type="scientific">Leptobrachium leishanense</name>
    <name type="common">Leishan spiny toad</name>
    <dbReference type="NCBI Taxonomy" id="445787"/>
    <lineage>
        <taxon>Eukaryota</taxon>
        <taxon>Metazoa</taxon>
        <taxon>Chordata</taxon>
        <taxon>Craniata</taxon>
        <taxon>Vertebrata</taxon>
        <taxon>Euteleostomi</taxon>
        <taxon>Amphibia</taxon>
        <taxon>Batrachia</taxon>
        <taxon>Anura</taxon>
        <taxon>Pelobatoidea</taxon>
        <taxon>Megophryidae</taxon>
        <taxon>Leptobrachium</taxon>
    </lineage>
</organism>
<dbReference type="Proteomes" id="UP000694569">
    <property type="component" value="Unplaced"/>
</dbReference>
<evidence type="ECO:0000256" key="1">
    <source>
        <dbReference type="SAM" id="MobiDB-lite"/>
    </source>
</evidence>
<name>A0A8C5QQH5_9ANUR</name>
<proteinExistence type="predicted"/>
<evidence type="ECO:0000313" key="2">
    <source>
        <dbReference type="Ensembl" id="ENSLLEP00000041607.1"/>
    </source>
</evidence>
<accession>A0A8C5QQH5</accession>
<reference evidence="2" key="2">
    <citation type="submission" date="2025-09" db="UniProtKB">
        <authorList>
            <consortium name="Ensembl"/>
        </authorList>
    </citation>
    <scope>IDENTIFICATION</scope>
</reference>